<dbReference type="VEuPathDB" id="VectorBase:ASIC012826"/>
<reference evidence="2 4" key="1">
    <citation type="journal article" date="2014" name="BMC Genomics">
        <title>Genome sequence of Anopheles sinensis provides insight into genetics basis of mosquito competence for malaria parasites.</title>
        <authorList>
            <person name="Zhou D."/>
            <person name="Zhang D."/>
            <person name="Ding G."/>
            <person name="Shi L."/>
            <person name="Hou Q."/>
            <person name="Ye Y."/>
            <person name="Xu Y."/>
            <person name="Zhou H."/>
            <person name="Xiong C."/>
            <person name="Li S."/>
            <person name="Yu J."/>
            <person name="Hong S."/>
            <person name="Yu X."/>
            <person name="Zou P."/>
            <person name="Chen C."/>
            <person name="Chang X."/>
            <person name="Wang W."/>
            <person name="Lv Y."/>
            <person name="Sun Y."/>
            <person name="Ma L."/>
            <person name="Shen B."/>
            <person name="Zhu C."/>
        </authorList>
    </citation>
    <scope>NUCLEOTIDE SEQUENCE [LARGE SCALE GENOMIC DNA]</scope>
</reference>
<proteinExistence type="predicted"/>
<evidence type="ECO:0000256" key="1">
    <source>
        <dbReference type="SAM" id="MobiDB-lite"/>
    </source>
</evidence>
<evidence type="ECO:0000313" key="2">
    <source>
        <dbReference type="EMBL" id="KFB44913.1"/>
    </source>
</evidence>
<dbReference type="EnsemblMetazoa" id="ASIC012826-RA">
    <property type="protein sequence ID" value="ASIC012826-PA"/>
    <property type="gene ID" value="ASIC012826"/>
</dbReference>
<dbReference type="EMBL" id="ATLV01020191">
    <property type="status" value="NOT_ANNOTATED_CDS"/>
    <property type="molecule type" value="Genomic_DNA"/>
</dbReference>
<evidence type="ECO:0000313" key="4">
    <source>
        <dbReference type="Proteomes" id="UP000030765"/>
    </source>
</evidence>
<dbReference type="VEuPathDB" id="VectorBase:ASIS006285"/>
<sequence>MCRINYNTERRRSSTLQEEMTLACAWLLGVGGVGGSGKERDDVTVEEMLRRESRDTRQEQQPFGRQLTDEESGVDAEEVHVGHSVRHRQTARTRQPWRGPHRTRHAGRQGKRKRAIWKSSDLAAASASGNAPMLLVFVASRKALVPALKAFLDVPPLPVGRCDKETHKSTTRITIPRGPRGSDVATKGKGTHAVECAASCCLGAPGPAGRGSFCFASRTKDCFKSDSNIRSSI</sequence>
<accession>A0A084W3W9</accession>
<evidence type="ECO:0000313" key="3">
    <source>
        <dbReference type="EnsemblMetazoa" id="ASIC012826-PA"/>
    </source>
</evidence>
<feature type="region of interest" description="Disordered" evidence="1">
    <location>
        <begin position="50"/>
        <end position="115"/>
    </location>
</feature>
<organism evidence="2">
    <name type="scientific">Anopheles sinensis</name>
    <name type="common">Mosquito</name>
    <dbReference type="NCBI Taxonomy" id="74873"/>
    <lineage>
        <taxon>Eukaryota</taxon>
        <taxon>Metazoa</taxon>
        <taxon>Ecdysozoa</taxon>
        <taxon>Arthropoda</taxon>
        <taxon>Hexapoda</taxon>
        <taxon>Insecta</taxon>
        <taxon>Pterygota</taxon>
        <taxon>Neoptera</taxon>
        <taxon>Endopterygota</taxon>
        <taxon>Diptera</taxon>
        <taxon>Nematocera</taxon>
        <taxon>Culicoidea</taxon>
        <taxon>Culicidae</taxon>
        <taxon>Anophelinae</taxon>
        <taxon>Anopheles</taxon>
    </lineage>
</organism>
<gene>
    <name evidence="2" type="ORF">ZHAS_00012826</name>
</gene>
<reference evidence="3" key="2">
    <citation type="submission" date="2020-05" db="UniProtKB">
        <authorList>
            <consortium name="EnsemblMetazoa"/>
        </authorList>
    </citation>
    <scope>IDENTIFICATION</scope>
</reference>
<keyword evidence="4" id="KW-1185">Reference proteome</keyword>
<feature type="compositionally biased region" description="Basic residues" evidence="1">
    <location>
        <begin position="99"/>
        <end position="115"/>
    </location>
</feature>
<protein>
    <submittedName>
        <fullName evidence="2 3">Uncharacterized protein</fullName>
    </submittedName>
</protein>
<dbReference type="Proteomes" id="UP000030765">
    <property type="component" value="Unassembled WGS sequence"/>
</dbReference>
<name>A0A084W3W9_ANOSI</name>
<dbReference type="EMBL" id="KE525295">
    <property type="protein sequence ID" value="KFB44913.1"/>
    <property type="molecule type" value="Genomic_DNA"/>
</dbReference>
<dbReference type="AlphaFoldDB" id="A0A084W3W9"/>